<dbReference type="Gene3D" id="2.60.120.10">
    <property type="entry name" value="Jelly Rolls"/>
    <property type="match status" value="2"/>
</dbReference>
<keyword evidence="3" id="KW-1185">Reference proteome</keyword>
<dbReference type="InterPro" id="IPR014710">
    <property type="entry name" value="RmlC-like_jellyroll"/>
</dbReference>
<dbReference type="InterPro" id="IPR028013">
    <property type="entry name" value="DUF4437"/>
</dbReference>
<evidence type="ECO:0000313" key="3">
    <source>
        <dbReference type="Proteomes" id="UP000326354"/>
    </source>
</evidence>
<sequence>MQHAAKLLRHIFISMLIITSTWIFCDESTSPLGKSENTVVLVSEVKWEQLNPARGDKSPQAGTLWGDRNGSSATGFLLKPSPGFQSPPHIHNVSYRGVVIRGLIHNDDPGAEYMWMPQGSFWTQPKGQDHITAAKGNDTLAYIEIDEAPYLVLPSKKAFDSGERPVNIDRSNIVWTDTLKNSISKAGVRIAYLWGTPQQGKLNGTMVKMPSGFSGEIQTSGSNLRAIVIKGKIQYTKNKNNIKTLAPGSYFSSKGEARHQIACASECILYIRTYGKFRLQVKE</sequence>
<evidence type="ECO:0000313" key="2">
    <source>
        <dbReference type="EMBL" id="BBM84939.1"/>
    </source>
</evidence>
<dbReference type="SUPFAM" id="SSF51182">
    <property type="entry name" value="RmlC-like cupins"/>
    <property type="match status" value="1"/>
</dbReference>
<organism evidence="2 3">
    <name type="scientific">Uabimicrobium amorphum</name>
    <dbReference type="NCBI Taxonomy" id="2596890"/>
    <lineage>
        <taxon>Bacteria</taxon>
        <taxon>Pseudomonadati</taxon>
        <taxon>Planctomycetota</taxon>
        <taxon>Candidatus Uabimicrobiia</taxon>
        <taxon>Candidatus Uabimicrobiales</taxon>
        <taxon>Candidatus Uabimicrobiaceae</taxon>
        <taxon>Candidatus Uabimicrobium</taxon>
    </lineage>
</organism>
<dbReference type="EMBL" id="AP019860">
    <property type="protein sequence ID" value="BBM84939.1"/>
    <property type="molecule type" value="Genomic_DNA"/>
</dbReference>
<protein>
    <recommendedName>
        <fullName evidence="4">DUF4437 domain-containing protein</fullName>
    </recommendedName>
</protein>
<reference evidence="2 3" key="1">
    <citation type="submission" date="2019-08" db="EMBL/GenBank/DDBJ databases">
        <title>Complete genome sequence of Candidatus Uab amorphum.</title>
        <authorList>
            <person name="Shiratori T."/>
            <person name="Suzuki S."/>
            <person name="Kakizawa Y."/>
            <person name="Ishida K."/>
        </authorList>
    </citation>
    <scope>NUCLEOTIDE SEQUENCE [LARGE SCALE GENOMIC DNA]</scope>
    <source>
        <strain evidence="2 3">SRT547</strain>
    </source>
</reference>
<keyword evidence="1" id="KW-0812">Transmembrane</keyword>
<evidence type="ECO:0008006" key="4">
    <source>
        <dbReference type="Google" id="ProtNLM"/>
    </source>
</evidence>
<dbReference type="Proteomes" id="UP000326354">
    <property type="component" value="Chromosome"/>
</dbReference>
<dbReference type="InterPro" id="IPR011051">
    <property type="entry name" value="RmlC_Cupin_sf"/>
</dbReference>
<accession>A0A5S9F4T6</accession>
<dbReference type="RefSeq" id="WP_229759410.1">
    <property type="nucleotide sequence ID" value="NZ_AP019860.1"/>
</dbReference>
<evidence type="ECO:0000256" key="1">
    <source>
        <dbReference type="SAM" id="Phobius"/>
    </source>
</evidence>
<proteinExistence type="predicted"/>
<keyword evidence="1" id="KW-1133">Transmembrane helix</keyword>
<dbReference type="AlphaFoldDB" id="A0A5S9F4T6"/>
<gene>
    <name evidence="2" type="ORF">UABAM_03300</name>
</gene>
<dbReference type="CDD" id="cd06989">
    <property type="entry name" value="cupin_DRT102"/>
    <property type="match status" value="1"/>
</dbReference>
<keyword evidence="1" id="KW-0472">Membrane</keyword>
<feature type="transmembrane region" description="Helical" evidence="1">
    <location>
        <begin position="7"/>
        <end position="24"/>
    </location>
</feature>
<name>A0A5S9F4T6_UABAM</name>
<dbReference type="KEGG" id="uam:UABAM_03300"/>
<dbReference type="Pfam" id="PF14499">
    <property type="entry name" value="DUF4437"/>
    <property type="match status" value="1"/>
</dbReference>